<dbReference type="InterPro" id="IPR037159">
    <property type="entry name" value="RNA_POL_N_sf"/>
</dbReference>
<accession>A0A845Q7B4</accession>
<sequence>MAEYIHPMKDTQLELEEAMAVATRDAFYKEIEAARAEGREAETGYGRHILKHSVLPVAEAITEWLEKAQSGRPGRKHLAVKYLTQIEADVAAYLALKEILDKFTGAGAVFTKTALAIATSIEDELRFRKFREEARADFDASQKRLSAARAQNRERKKTLLRLMANRNNVSWDNWPKRDKLHLGTLLIEMVRNVTGFIEVKRMTVGIKETQYVIQPTPQAIEWIDRANANLELMAPKYWPMVCPPKRWSNPWNGGYWSGFLRRIPLVKSHNRHYLEELAEIDMPEVYDAINAMQETPWKVNGRVLSVLKEALETNLEIGSLPPVEDLDLPPVPEDIDTNDDAKKEWKKRASRVYGENLRIRSKRMQVRRTARLAEQFAEYPEVFFPYQLDFRGRAYAVPLFLNPQGPDYAKALLTFAHGKPIGDGPGAGWLAIHGANVYGEDKVSLEERITWIEDRSAQIMAVDEDPWAPESIAFWGEADKPWQFLAFCFEWAGYLREGASFVSSLPVNLDGSCNGLQHYSAALRDPEGGAAVNLIPSEVPQDIYGLVAEKAKAELRLLCSHNGAEGEPGSPEWMARKLLDFGINRKVTKKAVMCLPYGLTQYSARDYIEEGLRSIAEPGQSPFAHSKVVHDREIEAEGWWEAASFLTPIVWGAIEDTVRGASDAMEWLQKTARYGAKEGLPISWTTPDGFYVEQRYAQMKENRVKTIIDGETVKLSLQEELPDIDRRKMSSAIAPNWVHSMDATALRQFVVLARDNGLRHFALVHDSYGTVATDVQLMSVCLRRAFVDMYEEHDVLAEFQQEIAAMLSQEDRRELPPVPAKGDLDIALVEESDFFFA</sequence>
<evidence type="ECO:0000256" key="3">
    <source>
        <dbReference type="ARBA" id="ARBA00022478"/>
    </source>
</evidence>
<dbReference type="Pfam" id="PF14700">
    <property type="entry name" value="RPOL_N"/>
    <property type="match status" value="1"/>
</dbReference>
<dbReference type="InterPro" id="IPR046950">
    <property type="entry name" value="DNA-dir_Rpol_C_phage-type"/>
</dbReference>
<dbReference type="InterPro" id="IPR029262">
    <property type="entry name" value="RPOL_N"/>
</dbReference>
<keyword evidence="5" id="KW-0548">Nucleotidyltransferase</keyword>
<dbReference type="Pfam" id="PF00940">
    <property type="entry name" value="RNA_pol"/>
    <property type="match status" value="1"/>
</dbReference>
<dbReference type="GeneID" id="300653454"/>
<keyword evidence="4" id="KW-0808">Transferase</keyword>
<dbReference type="SMART" id="SM01311">
    <property type="entry name" value="RPOL_N"/>
    <property type="match status" value="1"/>
</dbReference>
<evidence type="ECO:0000313" key="10">
    <source>
        <dbReference type="Proteomes" id="UP000470384"/>
    </source>
</evidence>
<dbReference type="Gene3D" id="1.10.287.260">
    <property type="match status" value="1"/>
</dbReference>
<evidence type="ECO:0000256" key="6">
    <source>
        <dbReference type="ARBA" id="ARBA00023163"/>
    </source>
</evidence>
<evidence type="ECO:0000256" key="4">
    <source>
        <dbReference type="ARBA" id="ARBA00022679"/>
    </source>
</evidence>
<dbReference type="PANTHER" id="PTHR10102">
    <property type="entry name" value="DNA-DIRECTED RNA POLYMERASE, MITOCHONDRIAL"/>
    <property type="match status" value="1"/>
</dbReference>
<dbReference type="PROSITE" id="PS00900">
    <property type="entry name" value="RNA_POL_PHAGE_1"/>
    <property type="match status" value="1"/>
</dbReference>
<name>A0A845Q7B4_9HYPH</name>
<evidence type="ECO:0000259" key="8">
    <source>
        <dbReference type="SMART" id="SM01311"/>
    </source>
</evidence>
<dbReference type="PANTHER" id="PTHR10102:SF0">
    <property type="entry name" value="DNA-DIRECTED RNA POLYMERASE, MITOCHONDRIAL"/>
    <property type="match status" value="1"/>
</dbReference>
<dbReference type="OrthoDB" id="5465434at2"/>
<dbReference type="AlphaFoldDB" id="A0A845Q7B4"/>
<keyword evidence="10" id="KW-1185">Reference proteome</keyword>
<dbReference type="GO" id="GO:0000428">
    <property type="term" value="C:DNA-directed RNA polymerase complex"/>
    <property type="evidence" value="ECO:0007669"/>
    <property type="project" value="UniProtKB-KW"/>
</dbReference>
<dbReference type="RefSeq" id="WP_160586564.1">
    <property type="nucleotide sequence ID" value="NZ_BMHN01000001.1"/>
</dbReference>
<dbReference type="SUPFAM" id="SSF56672">
    <property type="entry name" value="DNA/RNA polymerases"/>
    <property type="match status" value="1"/>
</dbReference>
<dbReference type="InterPro" id="IPR024075">
    <property type="entry name" value="DNA-dir_RNA_pol_helix_hairp_sf"/>
</dbReference>
<dbReference type="Gene3D" id="1.10.1320.10">
    <property type="entry name" value="DNA-directed RNA polymerase, N-terminal domain"/>
    <property type="match status" value="1"/>
</dbReference>
<evidence type="ECO:0000313" key="9">
    <source>
        <dbReference type="EMBL" id="NBG94475.1"/>
    </source>
</evidence>
<keyword evidence="3" id="KW-0240">DNA-directed RNA polymerase</keyword>
<dbReference type="EMBL" id="WXYQ01000001">
    <property type="protein sequence ID" value="NBG94475.1"/>
    <property type="molecule type" value="Genomic_DNA"/>
</dbReference>
<dbReference type="Proteomes" id="UP000470384">
    <property type="component" value="Unassembled WGS sequence"/>
</dbReference>
<reference evidence="9 10" key="1">
    <citation type="journal article" date="2016" name="Int. J. Syst. Evol. Microbiol.">
        <title>Pyruvatibacter mobilis gen. nov., sp. nov., a marine bacterium from the culture broth of Picochlorum sp. 122.</title>
        <authorList>
            <person name="Wang G."/>
            <person name="Tang M."/>
            <person name="Wu H."/>
            <person name="Dai S."/>
            <person name="Li T."/>
            <person name="Chen C."/>
            <person name="He H."/>
            <person name="Fan J."/>
            <person name="Xiang W."/>
            <person name="Li X."/>
        </authorList>
    </citation>
    <scope>NUCLEOTIDE SEQUENCE [LARGE SCALE GENOMIC DNA]</scope>
    <source>
        <strain evidence="9 10">GYP-11</strain>
    </source>
</reference>
<dbReference type="Gene3D" id="1.10.287.280">
    <property type="match status" value="1"/>
</dbReference>
<feature type="domain" description="DNA-directed RNA polymerase N-terminal" evidence="8">
    <location>
        <begin position="10"/>
        <end position="294"/>
    </location>
</feature>
<protein>
    <recommendedName>
        <fullName evidence="2">DNA-directed RNA polymerase</fullName>
        <ecNumber evidence="2">2.7.7.6</ecNumber>
    </recommendedName>
</protein>
<dbReference type="GO" id="GO:0003899">
    <property type="term" value="F:DNA-directed RNA polymerase activity"/>
    <property type="evidence" value="ECO:0007669"/>
    <property type="project" value="UniProtKB-EC"/>
</dbReference>
<evidence type="ECO:0000256" key="5">
    <source>
        <dbReference type="ARBA" id="ARBA00022695"/>
    </source>
</evidence>
<organism evidence="9 10">
    <name type="scientific">Pyruvatibacter mobilis</name>
    <dbReference type="NCBI Taxonomy" id="1712261"/>
    <lineage>
        <taxon>Bacteria</taxon>
        <taxon>Pseudomonadati</taxon>
        <taxon>Pseudomonadota</taxon>
        <taxon>Alphaproteobacteria</taxon>
        <taxon>Hyphomicrobiales</taxon>
        <taxon>Parvibaculaceae</taxon>
        <taxon>Pyruvatibacter</taxon>
    </lineage>
</organism>
<comment type="catalytic activity">
    <reaction evidence="7">
        <text>RNA(n) + a ribonucleoside 5'-triphosphate = RNA(n+1) + diphosphate</text>
        <dbReference type="Rhea" id="RHEA:21248"/>
        <dbReference type="Rhea" id="RHEA-COMP:14527"/>
        <dbReference type="Rhea" id="RHEA-COMP:17342"/>
        <dbReference type="ChEBI" id="CHEBI:33019"/>
        <dbReference type="ChEBI" id="CHEBI:61557"/>
        <dbReference type="ChEBI" id="CHEBI:140395"/>
        <dbReference type="EC" id="2.7.7.6"/>
    </reaction>
</comment>
<evidence type="ECO:0000256" key="7">
    <source>
        <dbReference type="ARBA" id="ARBA00048552"/>
    </source>
</evidence>
<evidence type="ECO:0000256" key="1">
    <source>
        <dbReference type="ARBA" id="ARBA00009493"/>
    </source>
</evidence>
<comment type="similarity">
    <text evidence="1">Belongs to the phage and mitochondrial RNA polymerase family.</text>
</comment>
<proteinExistence type="inferred from homology"/>
<dbReference type="EC" id="2.7.7.6" evidence="2"/>
<dbReference type="Gene3D" id="1.10.150.20">
    <property type="entry name" value="5' to 3' exonuclease, C-terminal subdomain"/>
    <property type="match status" value="1"/>
</dbReference>
<evidence type="ECO:0000256" key="2">
    <source>
        <dbReference type="ARBA" id="ARBA00012418"/>
    </source>
</evidence>
<dbReference type="GO" id="GO:0006351">
    <property type="term" value="P:DNA-templated transcription"/>
    <property type="evidence" value="ECO:0007669"/>
    <property type="project" value="InterPro"/>
</dbReference>
<comment type="caution">
    <text evidence="9">The sequence shown here is derived from an EMBL/GenBank/DDBJ whole genome shotgun (WGS) entry which is preliminary data.</text>
</comment>
<dbReference type="InterPro" id="IPR002092">
    <property type="entry name" value="DNA-dir_Rpol_phage-type"/>
</dbReference>
<dbReference type="InterPro" id="IPR043502">
    <property type="entry name" value="DNA/RNA_pol_sf"/>
</dbReference>
<dbReference type="GO" id="GO:0003677">
    <property type="term" value="F:DNA binding"/>
    <property type="evidence" value="ECO:0007669"/>
    <property type="project" value="InterPro"/>
</dbReference>
<keyword evidence="6" id="KW-0804">Transcription</keyword>
<gene>
    <name evidence="9" type="ORF">GTQ45_01855</name>
</gene>